<reference evidence="2" key="2">
    <citation type="submission" date="2025-08" db="UniProtKB">
        <authorList>
            <consortium name="Ensembl"/>
        </authorList>
    </citation>
    <scope>IDENTIFICATION</scope>
    <source>
        <strain evidence="2">Thorbecke</strain>
    </source>
</reference>
<dbReference type="Bgee" id="ENSOCUG00000033083">
    <property type="expression patterns" value="Expressed in smooth muscle tissue and 4 other cell types or tissues"/>
</dbReference>
<reference evidence="2" key="3">
    <citation type="submission" date="2025-09" db="UniProtKB">
        <authorList>
            <consortium name="Ensembl"/>
        </authorList>
    </citation>
    <scope>IDENTIFICATION</scope>
    <source>
        <strain evidence="2">Thorbecke</strain>
    </source>
</reference>
<dbReference type="AlphaFoldDB" id="A0A5F9DIV8"/>
<proteinExistence type="predicted"/>
<protein>
    <submittedName>
        <fullName evidence="2">Uncharacterized protein</fullName>
    </submittedName>
</protein>
<name>A0A5F9DIV8_RABIT</name>
<keyword evidence="3" id="KW-1185">Reference proteome</keyword>
<dbReference type="Ensembl" id="ENSOCUT00000041121.1">
    <property type="protein sequence ID" value="ENSOCUP00000045328.1"/>
    <property type="gene ID" value="ENSOCUG00000033083.1"/>
</dbReference>
<dbReference type="GeneTree" id="ENSGT00900000143516"/>
<sequence>MLRDSGSAEVGRAPAGPGGAILAGGDVGRRAGHARTGFRRVPPNAPDGPARRAAATSPVRPCGEGRGRRGRRPFPLRLALRAGRPRPTRSGAGGCGDSRAACL</sequence>
<feature type="compositionally biased region" description="Gly residues" evidence="1">
    <location>
        <begin position="16"/>
        <end position="26"/>
    </location>
</feature>
<dbReference type="EMBL" id="AAGW02049393">
    <property type="status" value="NOT_ANNOTATED_CDS"/>
    <property type="molecule type" value="Genomic_DNA"/>
</dbReference>
<evidence type="ECO:0000313" key="2">
    <source>
        <dbReference type="Ensembl" id="ENSOCUP00000045328.1"/>
    </source>
</evidence>
<reference evidence="2 3" key="1">
    <citation type="journal article" date="2011" name="Nature">
        <title>A high-resolution map of human evolutionary constraint using 29 mammals.</title>
        <authorList>
            <person name="Lindblad-Toh K."/>
            <person name="Garber M."/>
            <person name="Zuk O."/>
            <person name="Lin M.F."/>
            <person name="Parker B.J."/>
            <person name="Washietl S."/>
            <person name="Kheradpour P."/>
            <person name="Ernst J."/>
            <person name="Jordan G."/>
            <person name="Mauceli E."/>
            <person name="Ward L.D."/>
            <person name="Lowe C.B."/>
            <person name="Holloway A.K."/>
            <person name="Clamp M."/>
            <person name="Gnerre S."/>
            <person name="Alfoldi J."/>
            <person name="Beal K."/>
            <person name="Chang J."/>
            <person name="Clawson H."/>
            <person name="Cuff J."/>
            <person name="Di Palma F."/>
            <person name="Fitzgerald S."/>
            <person name="Flicek P."/>
            <person name="Guttman M."/>
            <person name="Hubisz M.J."/>
            <person name="Jaffe D.B."/>
            <person name="Jungreis I."/>
            <person name="Kent W.J."/>
            <person name="Kostka D."/>
            <person name="Lara M."/>
            <person name="Martins A.L."/>
            <person name="Massingham T."/>
            <person name="Moltke I."/>
            <person name="Raney B.J."/>
            <person name="Rasmussen M.D."/>
            <person name="Robinson J."/>
            <person name="Stark A."/>
            <person name="Vilella A.J."/>
            <person name="Wen J."/>
            <person name="Xie X."/>
            <person name="Zody M.C."/>
            <person name="Baldwin J."/>
            <person name="Bloom T."/>
            <person name="Chin C.W."/>
            <person name="Heiman D."/>
            <person name="Nicol R."/>
            <person name="Nusbaum C."/>
            <person name="Young S."/>
            <person name="Wilkinson J."/>
            <person name="Worley K.C."/>
            <person name="Kovar C.L."/>
            <person name="Muzny D.M."/>
            <person name="Gibbs R.A."/>
            <person name="Cree A."/>
            <person name="Dihn H.H."/>
            <person name="Fowler G."/>
            <person name="Jhangiani S."/>
            <person name="Joshi V."/>
            <person name="Lee S."/>
            <person name="Lewis L.R."/>
            <person name="Nazareth L.V."/>
            <person name="Okwuonu G."/>
            <person name="Santibanez J."/>
            <person name="Warren W.C."/>
            <person name="Mardis E.R."/>
            <person name="Weinstock G.M."/>
            <person name="Wilson R.K."/>
            <person name="Delehaunty K."/>
            <person name="Dooling D."/>
            <person name="Fronik C."/>
            <person name="Fulton L."/>
            <person name="Fulton B."/>
            <person name="Graves T."/>
            <person name="Minx P."/>
            <person name="Sodergren E."/>
            <person name="Birney E."/>
            <person name="Margulies E.H."/>
            <person name="Herrero J."/>
            <person name="Green E.D."/>
            <person name="Haussler D."/>
            <person name="Siepel A."/>
            <person name="Goldman N."/>
            <person name="Pollard K.S."/>
            <person name="Pedersen J.S."/>
            <person name="Lander E.S."/>
            <person name="Kellis M."/>
        </authorList>
    </citation>
    <scope>NUCLEOTIDE SEQUENCE [LARGE SCALE GENOMIC DNA]</scope>
    <source>
        <strain evidence="2 3">Thorbecke inbred</strain>
    </source>
</reference>
<organism evidence="2 3">
    <name type="scientific">Oryctolagus cuniculus</name>
    <name type="common">Rabbit</name>
    <dbReference type="NCBI Taxonomy" id="9986"/>
    <lineage>
        <taxon>Eukaryota</taxon>
        <taxon>Metazoa</taxon>
        <taxon>Chordata</taxon>
        <taxon>Craniata</taxon>
        <taxon>Vertebrata</taxon>
        <taxon>Euteleostomi</taxon>
        <taxon>Mammalia</taxon>
        <taxon>Eutheria</taxon>
        <taxon>Euarchontoglires</taxon>
        <taxon>Glires</taxon>
        <taxon>Lagomorpha</taxon>
        <taxon>Leporidae</taxon>
        <taxon>Oryctolagus</taxon>
    </lineage>
</organism>
<evidence type="ECO:0000256" key="1">
    <source>
        <dbReference type="SAM" id="MobiDB-lite"/>
    </source>
</evidence>
<dbReference type="Proteomes" id="UP000001811">
    <property type="component" value="Chromosome 19"/>
</dbReference>
<accession>A0A5F9DIV8</accession>
<evidence type="ECO:0000313" key="3">
    <source>
        <dbReference type="Proteomes" id="UP000001811"/>
    </source>
</evidence>
<dbReference type="InParanoid" id="A0A5F9DIV8"/>
<dbReference type="EMBL" id="AAGW02049394">
    <property type="status" value="NOT_ANNOTATED_CDS"/>
    <property type="molecule type" value="Genomic_DNA"/>
</dbReference>
<feature type="region of interest" description="Disordered" evidence="1">
    <location>
        <begin position="1"/>
        <end position="103"/>
    </location>
</feature>